<organism evidence="1 2">
    <name type="scientific">Maribacter vaceletii</name>
    <dbReference type="NCBI Taxonomy" id="1206816"/>
    <lineage>
        <taxon>Bacteria</taxon>
        <taxon>Pseudomonadati</taxon>
        <taxon>Bacteroidota</taxon>
        <taxon>Flavobacteriia</taxon>
        <taxon>Flavobacteriales</taxon>
        <taxon>Flavobacteriaceae</taxon>
        <taxon>Maribacter</taxon>
    </lineage>
</organism>
<name>A0A495EDK3_9FLAO</name>
<evidence type="ECO:0000313" key="2">
    <source>
        <dbReference type="Proteomes" id="UP000269412"/>
    </source>
</evidence>
<sequence>MPYNTLKENTFQFCKDFINNRLIRIHNQILEIQTALTSETKSSAGDKHETGRAMVQLEREKLGAQLAEAEKIAQLLSKIDIKTSQEKIGLGSLIKTNKFLYFIAISAGEYKSKDASVYCISAATPIAKLLMGKCVGDSITFNKVETTIKEIF</sequence>
<protein>
    <recommendedName>
        <fullName evidence="3">3-oxoacyl-ACP synthase</fullName>
    </recommendedName>
</protein>
<evidence type="ECO:0000313" key="1">
    <source>
        <dbReference type="EMBL" id="RKR14876.1"/>
    </source>
</evidence>
<keyword evidence="2" id="KW-1185">Reference proteome</keyword>
<gene>
    <name evidence="1" type="ORF">CLV91_0957</name>
</gene>
<dbReference type="OrthoDB" id="667380at2"/>
<comment type="caution">
    <text evidence="1">The sequence shown here is derived from an EMBL/GenBank/DDBJ whole genome shotgun (WGS) entry which is preliminary data.</text>
</comment>
<accession>A0A495EDK3</accession>
<dbReference type="AlphaFoldDB" id="A0A495EDK3"/>
<evidence type="ECO:0008006" key="3">
    <source>
        <dbReference type="Google" id="ProtNLM"/>
    </source>
</evidence>
<dbReference type="EMBL" id="RBIQ01000007">
    <property type="protein sequence ID" value="RKR14876.1"/>
    <property type="molecule type" value="Genomic_DNA"/>
</dbReference>
<reference evidence="1 2" key="1">
    <citation type="submission" date="2018-10" db="EMBL/GenBank/DDBJ databases">
        <title>Genomic Encyclopedia of Archaeal and Bacterial Type Strains, Phase II (KMG-II): from individual species to whole genera.</title>
        <authorList>
            <person name="Goeker M."/>
        </authorList>
    </citation>
    <scope>NUCLEOTIDE SEQUENCE [LARGE SCALE GENOMIC DNA]</scope>
    <source>
        <strain evidence="1 2">DSM 25230</strain>
    </source>
</reference>
<proteinExistence type="predicted"/>
<dbReference type="RefSeq" id="WP_121064471.1">
    <property type="nucleotide sequence ID" value="NZ_RBIQ01000007.1"/>
</dbReference>
<dbReference type="Proteomes" id="UP000269412">
    <property type="component" value="Unassembled WGS sequence"/>
</dbReference>